<dbReference type="AlphaFoldDB" id="A0AB37D260"/>
<keyword evidence="1" id="KW-0614">Plasmid</keyword>
<name>A0AB37D260_ACINO</name>
<dbReference type="EMBL" id="CP045561">
    <property type="protein sequence ID" value="QGA46089.1"/>
    <property type="molecule type" value="Genomic_DNA"/>
</dbReference>
<sequence length="202" mass="23658">MMSALPPHIIDALEELKDDEIEIASSNALKVRAWLYLLRFLSSFNYFYDKKNPYSSIELSTQQASLFAFGIDDNNPENFLFFCQDADFWWLNEIQIEYATFIENYLVIKFPPLDYENKNIKSDNKISIRSLTVSIPLSDMYIDYLSLKKDTFKNMILGQIKKSSNGFNKLEIEHFSDRPIPVIHQKTAITKQHFKANTTRFL</sequence>
<evidence type="ECO:0000313" key="1">
    <source>
        <dbReference type="EMBL" id="QGA46089.1"/>
    </source>
</evidence>
<reference evidence="1 2" key="1">
    <citation type="journal article" date="2021" name="MSphere">
        <title>Complete Genome Sequencing of Acinetobacter baumannii AC1633 and Acinetobacter nosocomialis AC1530 Unveils a Large Multidrug-Resistant Plasmid Encoding the NDM-1 and OXA-58 Carbapenemases.</title>
        <authorList>
            <person name="Alattraqchi A.G."/>
            <person name="Mohd Rani F."/>
            <person name="A. Rahman N.I."/>
            <person name="Ismail S."/>
            <person name="Cleary D.W."/>
            <person name="Clarke S.C."/>
            <person name="Yeo C.C."/>
        </authorList>
    </citation>
    <scope>NUCLEOTIDE SEQUENCE [LARGE SCALE GENOMIC DNA]</scope>
    <source>
        <strain evidence="1 2">AC1530</strain>
        <plasmid evidence="1">pAC1530</plasmid>
    </source>
</reference>
<proteinExistence type="predicted"/>
<protein>
    <submittedName>
        <fullName evidence="1">Uncharacterized protein</fullName>
    </submittedName>
</protein>
<organism evidence="1 2">
    <name type="scientific">Acinetobacter nosocomialis</name>
    <dbReference type="NCBI Taxonomy" id="106654"/>
    <lineage>
        <taxon>Bacteria</taxon>
        <taxon>Pseudomonadati</taxon>
        <taxon>Pseudomonadota</taxon>
        <taxon>Gammaproteobacteria</taxon>
        <taxon>Moraxellales</taxon>
        <taxon>Moraxellaceae</taxon>
        <taxon>Acinetobacter</taxon>
        <taxon>Acinetobacter calcoaceticus/baumannii complex</taxon>
    </lineage>
</organism>
<accession>A0AB37D260</accession>
<evidence type="ECO:0000313" key="2">
    <source>
        <dbReference type="Proteomes" id="UP000325778"/>
    </source>
</evidence>
<dbReference type="Proteomes" id="UP000325778">
    <property type="component" value="Plasmid pAC1530"/>
</dbReference>
<geneLocation type="plasmid" evidence="1 2">
    <name>pAC1530</name>
</geneLocation>
<gene>
    <name evidence="1" type="ORF">GD578_19595</name>
</gene>